<gene>
    <name evidence="1" type="ORF">ACFFQA_37145</name>
</gene>
<dbReference type="PROSITE" id="PS51257">
    <property type="entry name" value="PROKAR_LIPOPROTEIN"/>
    <property type="match status" value="1"/>
</dbReference>
<accession>A0ABV6A8T2</accession>
<evidence type="ECO:0008006" key="3">
    <source>
        <dbReference type="Google" id="ProtNLM"/>
    </source>
</evidence>
<name>A0ABV6A8T2_9PSEU</name>
<comment type="caution">
    <text evidence="1">The sequence shown here is derived from an EMBL/GenBank/DDBJ whole genome shotgun (WGS) entry which is preliminary data.</text>
</comment>
<dbReference type="RefSeq" id="WP_377862499.1">
    <property type="nucleotide sequence ID" value="NZ_JBHLZU010000036.1"/>
</dbReference>
<reference evidence="1 2" key="1">
    <citation type="submission" date="2024-09" db="EMBL/GenBank/DDBJ databases">
        <authorList>
            <person name="Sun Q."/>
            <person name="Mori K."/>
        </authorList>
    </citation>
    <scope>NUCLEOTIDE SEQUENCE [LARGE SCALE GENOMIC DNA]</scope>
    <source>
        <strain evidence="1 2">TBRC 7907</strain>
    </source>
</reference>
<sequence length="207" mass="21868">MSRGAVFGVLALVLTGCGGPVDVGGPAVPMLPATAGPSTSAGPATSTHSAVPGYAQRNWVGEATPSTLVMAVPAGWAERVGGAYWSDFTDPAKRVRLRVDVTGVFGRAPILGARAMADRHLSRVRGTPGYRALSERPLPKSSFGDANLELVYRYLRDGEAIEATYHFTGTTTVTNLELSVHYPMADRDAALRVLDTAERSAAWLGRN</sequence>
<dbReference type="EMBL" id="JBHLZU010000036">
    <property type="protein sequence ID" value="MFB9909594.1"/>
    <property type="molecule type" value="Genomic_DNA"/>
</dbReference>
<proteinExistence type="predicted"/>
<protein>
    <recommendedName>
        <fullName evidence="3">Lipoprotein LpqN</fullName>
    </recommendedName>
</protein>
<evidence type="ECO:0000313" key="1">
    <source>
        <dbReference type="EMBL" id="MFB9909594.1"/>
    </source>
</evidence>
<organism evidence="1 2">
    <name type="scientific">Allokutzneria oryzae</name>
    <dbReference type="NCBI Taxonomy" id="1378989"/>
    <lineage>
        <taxon>Bacteria</taxon>
        <taxon>Bacillati</taxon>
        <taxon>Actinomycetota</taxon>
        <taxon>Actinomycetes</taxon>
        <taxon>Pseudonocardiales</taxon>
        <taxon>Pseudonocardiaceae</taxon>
        <taxon>Allokutzneria</taxon>
    </lineage>
</organism>
<dbReference type="Proteomes" id="UP001589693">
    <property type="component" value="Unassembled WGS sequence"/>
</dbReference>
<evidence type="ECO:0000313" key="2">
    <source>
        <dbReference type="Proteomes" id="UP001589693"/>
    </source>
</evidence>
<keyword evidence="2" id="KW-1185">Reference proteome</keyword>